<reference evidence="5" key="1">
    <citation type="submission" date="2017-09" db="EMBL/GenBank/DDBJ databases">
        <title>FDA dAtabase for Regulatory Grade micrObial Sequences (FDA-ARGOS): Supporting development and validation of Infectious Disease Dx tests.</title>
        <authorList>
            <person name="Minogue T."/>
            <person name="Wolcott M."/>
            <person name="Wasieloski L."/>
            <person name="Aguilar W."/>
            <person name="Moore D."/>
            <person name="Tallon L."/>
            <person name="Sadzewicz L."/>
            <person name="Ott S."/>
            <person name="Zhao X."/>
            <person name="Nagaraj S."/>
            <person name="Vavikolanu K."/>
            <person name="Aluvathingal J."/>
            <person name="Nadendla S."/>
            <person name="Sichtig H."/>
        </authorList>
    </citation>
    <scope>NUCLEOTIDE SEQUENCE [LARGE SCALE GENOMIC DNA]</scope>
    <source>
        <strain evidence="5">FDAARGOS_387</strain>
    </source>
</reference>
<dbReference type="HAMAP" id="MF_00338">
    <property type="entry name" value="UPF0145"/>
    <property type="match status" value="1"/>
</dbReference>
<dbReference type="OrthoDB" id="9796448at2"/>
<dbReference type="AlphaFoldDB" id="A0A2C6DJZ3"/>
<dbReference type="EMBL" id="PDDX01000001">
    <property type="protein sequence ID" value="PHI28652.1"/>
    <property type="molecule type" value="Genomic_DNA"/>
</dbReference>
<dbReference type="NCBIfam" id="NF002776">
    <property type="entry name" value="PRK02877.1"/>
    <property type="match status" value="1"/>
</dbReference>
<evidence type="ECO:0000256" key="2">
    <source>
        <dbReference type="HAMAP-Rule" id="MF_00338"/>
    </source>
</evidence>
<sequence>MYLTTTPSFDGFTITDYHGIVTGEAILGANIFKDIFASIRDIVGGRSGAYEKELRKAREIAFAELEQEAKKLGANAIVGIDIDYETVGSNGSMLMVTVTGTAVWVQV</sequence>
<dbReference type="Proteomes" id="UP000224974">
    <property type="component" value="Unassembled WGS sequence"/>
</dbReference>
<dbReference type="InterPro" id="IPR035439">
    <property type="entry name" value="UPF0145_dom_sf"/>
</dbReference>
<protein>
    <recommendedName>
        <fullName evidence="2">UPF0145 protein CRN84_04605</fullName>
    </recommendedName>
</protein>
<dbReference type="Proteomes" id="UP000373449">
    <property type="component" value="Unassembled WGS sequence"/>
</dbReference>
<dbReference type="EMBL" id="CAADJA010000002">
    <property type="protein sequence ID" value="VFS46658.1"/>
    <property type="molecule type" value="Genomic_DNA"/>
</dbReference>
<organism evidence="3 5">
    <name type="scientific">Budvicia aquatica</name>
    <dbReference type="NCBI Taxonomy" id="82979"/>
    <lineage>
        <taxon>Bacteria</taxon>
        <taxon>Pseudomonadati</taxon>
        <taxon>Pseudomonadota</taxon>
        <taxon>Gammaproteobacteria</taxon>
        <taxon>Enterobacterales</taxon>
        <taxon>Budviciaceae</taxon>
        <taxon>Budvicia</taxon>
    </lineage>
</organism>
<evidence type="ECO:0000313" key="4">
    <source>
        <dbReference type="EMBL" id="VFS46658.1"/>
    </source>
</evidence>
<dbReference type="Pfam" id="PF01906">
    <property type="entry name" value="YbjQ_1"/>
    <property type="match status" value="1"/>
</dbReference>
<keyword evidence="5" id="KW-1185">Reference proteome</keyword>
<dbReference type="STRING" id="1111728.GCA_000427805_02931"/>
<name>A0A2C6DJZ3_9GAMM</name>
<accession>A0A2C6DJZ3</accession>
<reference evidence="4 6" key="3">
    <citation type="submission" date="2019-03" db="EMBL/GenBank/DDBJ databases">
        <authorList>
            <consortium name="Pathogen Informatics"/>
        </authorList>
    </citation>
    <scope>NUCLEOTIDE SEQUENCE [LARGE SCALE GENOMIC DNA]</scope>
    <source>
        <strain evidence="4 6">NCTC12282</strain>
    </source>
</reference>
<gene>
    <name evidence="4" type="primary">ybjQ</name>
    <name evidence="3" type="ORF">CRN84_04605</name>
    <name evidence="4" type="ORF">NCTC12282_01576</name>
</gene>
<reference evidence="3" key="2">
    <citation type="submission" date="2017-09" db="EMBL/GenBank/DDBJ databases">
        <title>FDA dAtabase for Regulatory Grade micrObial Sequences (FDA-ARGOS): Supporting development and validation of Infectious Disease Dx tests.</title>
        <authorList>
            <person name="Minogue T."/>
            <person name="Wolcott M."/>
            <person name="Wasieloski L."/>
            <person name="Aguilar W."/>
            <person name="Moore D."/>
            <person name="Tallon L.J."/>
            <person name="Sadzewicz L."/>
            <person name="Ott S."/>
            <person name="Zhao X."/>
            <person name="Nagaraj S."/>
            <person name="Vavikolanu K."/>
            <person name="Aluvathingal J."/>
            <person name="Nadendla S."/>
            <person name="Sichtig H."/>
        </authorList>
    </citation>
    <scope>NUCLEOTIDE SEQUENCE</scope>
    <source>
        <strain evidence="3">FDAARGOS_387</strain>
    </source>
</reference>
<dbReference type="InterPro" id="IPR002765">
    <property type="entry name" value="UPF0145_YbjQ-like"/>
</dbReference>
<evidence type="ECO:0000256" key="1">
    <source>
        <dbReference type="ARBA" id="ARBA00010751"/>
    </source>
</evidence>
<evidence type="ECO:0000313" key="3">
    <source>
        <dbReference type="EMBL" id="PHI28652.1"/>
    </source>
</evidence>
<evidence type="ECO:0000313" key="5">
    <source>
        <dbReference type="Proteomes" id="UP000224974"/>
    </source>
</evidence>
<dbReference type="RefSeq" id="WP_029095324.1">
    <property type="nucleotide sequence ID" value="NZ_BRLG01000026.1"/>
</dbReference>
<dbReference type="PANTHER" id="PTHR34068">
    <property type="entry name" value="UPF0145 PROTEIN YBJQ"/>
    <property type="match status" value="1"/>
</dbReference>
<dbReference type="Gene3D" id="3.30.110.70">
    <property type="entry name" value="Hypothetical protein apc22750. Chain B"/>
    <property type="match status" value="1"/>
</dbReference>
<proteinExistence type="inferred from homology"/>
<dbReference type="PANTHER" id="PTHR34068:SF1">
    <property type="entry name" value="UPF0145 PROTEIN YBJQ"/>
    <property type="match status" value="1"/>
</dbReference>
<evidence type="ECO:0000313" key="6">
    <source>
        <dbReference type="Proteomes" id="UP000373449"/>
    </source>
</evidence>
<dbReference type="SUPFAM" id="SSF117782">
    <property type="entry name" value="YbjQ-like"/>
    <property type="match status" value="1"/>
</dbReference>
<comment type="similarity">
    <text evidence="1 2">Belongs to the UPF0145 family.</text>
</comment>